<dbReference type="Gene3D" id="3.30.70.330">
    <property type="match status" value="1"/>
</dbReference>
<evidence type="ECO:0000313" key="5">
    <source>
        <dbReference type="Proteomes" id="UP000653305"/>
    </source>
</evidence>
<evidence type="ECO:0000256" key="2">
    <source>
        <dbReference type="PROSITE-ProRule" id="PRU00176"/>
    </source>
</evidence>
<keyword evidence="1 2" id="KW-0694">RNA-binding</keyword>
<dbReference type="EMBL" id="BMAC01000341">
    <property type="protein sequence ID" value="GFP94237.1"/>
    <property type="molecule type" value="Genomic_DNA"/>
</dbReference>
<feature type="domain" description="RRM" evidence="3">
    <location>
        <begin position="12"/>
        <end position="100"/>
    </location>
</feature>
<dbReference type="PROSITE" id="PS50102">
    <property type="entry name" value="RRM"/>
    <property type="match status" value="1"/>
</dbReference>
<dbReference type="Pfam" id="PF00076">
    <property type="entry name" value="RRM_1"/>
    <property type="match status" value="1"/>
</dbReference>
<proteinExistence type="predicted"/>
<sequence length="137" mass="15208">MSGPPQSEYTQRKIYVSNVSAELDPRKLLEFFSKFGEIEEGPLGLDKQTGKPRGFCLFVYKSLESAKKALEEPHKNYEGHMLHCQKAVDGRSTLRGTSTSSHIIITTTSTSRGFIITRRRRGSMLEAVVGQGTRAGT</sequence>
<dbReference type="PANTHER" id="PTHR10352">
    <property type="entry name" value="EUKARYOTIC TRANSLATION INITIATION FACTOR 3 SUBUNIT G"/>
    <property type="match status" value="1"/>
</dbReference>
<gene>
    <name evidence="4" type="ORF">PHJA_001568200</name>
</gene>
<dbReference type="SMART" id="SM00360">
    <property type="entry name" value="RRM"/>
    <property type="match status" value="1"/>
</dbReference>
<name>A0A830C111_9LAMI</name>
<organism evidence="4 5">
    <name type="scientific">Phtheirospermum japonicum</name>
    <dbReference type="NCBI Taxonomy" id="374723"/>
    <lineage>
        <taxon>Eukaryota</taxon>
        <taxon>Viridiplantae</taxon>
        <taxon>Streptophyta</taxon>
        <taxon>Embryophyta</taxon>
        <taxon>Tracheophyta</taxon>
        <taxon>Spermatophyta</taxon>
        <taxon>Magnoliopsida</taxon>
        <taxon>eudicotyledons</taxon>
        <taxon>Gunneridae</taxon>
        <taxon>Pentapetalae</taxon>
        <taxon>asterids</taxon>
        <taxon>lamiids</taxon>
        <taxon>Lamiales</taxon>
        <taxon>Orobanchaceae</taxon>
        <taxon>Orobanchaceae incertae sedis</taxon>
        <taxon>Phtheirospermum</taxon>
    </lineage>
</organism>
<evidence type="ECO:0000259" key="3">
    <source>
        <dbReference type="PROSITE" id="PS50102"/>
    </source>
</evidence>
<protein>
    <submittedName>
        <fullName evidence="4">Ubp1-associated protein 2a</fullName>
    </submittedName>
</protein>
<dbReference type="InterPro" id="IPR012677">
    <property type="entry name" value="Nucleotide-bd_a/b_plait_sf"/>
</dbReference>
<keyword evidence="5" id="KW-1185">Reference proteome</keyword>
<dbReference type="SUPFAM" id="SSF54928">
    <property type="entry name" value="RNA-binding domain, RBD"/>
    <property type="match status" value="1"/>
</dbReference>
<dbReference type="InterPro" id="IPR035979">
    <property type="entry name" value="RBD_domain_sf"/>
</dbReference>
<reference evidence="4" key="1">
    <citation type="submission" date="2020-07" db="EMBL/GenBank/DDBJ databases">
        <title>Ethylene signaling mediates host invasion by parasitic plants.</title>
        <authorList>
            <person name="Yoshida S."/>
        </authorList>
    </citation>
    <scope>NUCLEOTIDE SEQUENCE</scope>
    <source>
        <strain evidence="4">Okayama</strain>
    </source>
</reference>
<accession>A0A830C111</accession>
<dbReference type="GO" id="GO:0003723">
    <property type="term" value="F:RNA binding"/>
    <property type="evidence" value="ECO:0007669"/>
    <property type="project" value="UniProtKB-UniRule"/>
</dbReference>
<dbReference type="AlphaFoldDB" id="A0A830C111"/>
<dbReference type="Proteomes" id="UP000653305">
    <property type="component" value="Unassembled WGS sequence"/>
</dbReference>
<dbReference type="OrthoDB" id="1875751at2759"/>
<evidence type="ECO:0000256" key="1">
    <source>
        <dbReference type="ARBA" id="ARBA00022884"/>
    </source>
</evidence>
<dbReference type="InterPro" id="IPR000504">
    <property type="entry name" value="RRM_dom"/>
</dbReference>
<evidence type="ECO:0000313" key="4">
    <source>
        <dbReference type="EMBL" id="GFP94237.1"/>
    </source>
</evidence>
<comment type="caution">
    <text evidence="4">The sequence shown here is derived from an EMBL/GenBank/DDBJ whole genome shotgun (WGS) entry which is preliminary data.</text>
</comment>